<dbReference type="InterPro" id="IPR016181">
    <property type="entry name" value="Acyl_CoA_acyltransferase"/>
</dbReference>
<accession>A0A1G6JSF7</accession>
<dbReference type="Gene3D" id="3.40.630.30">
    <property type="match status" value="1"/>
</dbReference>
<dbReference type="OrthoDB" id="9790652at2"/>
<dbReference type="STRING" id="1236220.SAMN04488112_104162"/>
<proteinExistence type="predicted"/>
<evidence type="ECO:0000313" key="1">
    <source>
        <dbReference type="EMBL" id="SDC21598.1"/>
    </source>
</evidence>
<dbReference type="AlphaFoldDB" id="A0A1G6JSF7"/>
<reference evidence="1 2" key="1">
    <citation type="submission" date="2016-10" db="EMBL/GenBank/DDBJ databases">
        <authorList>
            <person name="de Groot N.N."/>
        </authorList>
    </citation>
    <scope>NUCLEOTIDE SEQUENCE [LARGE SCALE GENOMIC DNA]</scope>
    <source>
        <strain evidence="1 2">DSM 45514</strain>
    </source>
</reference>
<dbReference type="EMBL" id="FMZA01000004">
    <property type="protein sequence ID" value="SDC21598.1"/>
    <property type="molecule type" value="Genomic_DNA"/>
</dbReference>
<dbReference type="RefSeq" id="WP_091567015.1">
    <property type="nucleotide sequence ID" value="NZ_FMZA01000004.1"/>
</dbReference>
<dbReference type="NCBIfam" id="TIGR03827">
    <property type="entry name" value="GNAT_ablB"/>
    <property type="match status" value="1"/>
</dbReference>
<keyword evidence="2" id="KW-1185">Reference proteome</keyword>
<dbReference type="InterPro" id="IPR022525">
    <property type="entry name" value="GNAT_AblB"/>
</dbReference>
<evidence type="ECO:0000313" key="2">
    <source>
        <dbReference type="Proteomes" id="UP000199387"/>
    </source>
</evidence>
<keyword evidence="1" id="KW-0808">Transferase</keyword>
<sequence length="279" mass="32428">MTTTRMTKRIQLSIGQTVDTEPRSRRMKVYQLHNPGMVHRLQRLARQDDIDKILFYVKREQIPRLIGTGCVFEGYIHGFFRGETAYIFSLFLNPDRNHPVSHDQQRRVMNLVKNDHKKIDGLSLPEGYVMSKAVKADTPEMARLYDTIFETYPTPMNDPQYISDMMDRQVFFSIIRYRGRIVSACSADLLPTFNSAEITDCATLPQHRNQLLLSHQFSHQVQQMRQKKVQTLFCYARAVSAGMNLITARHGFTYGGRMVQNSQIAGRLECMNIWFKQLL</sequence>
<organism evidence="1 2">
    <name type="scientific">Melghirimyces thermohalophilus</name>
    <dbReference type="NCBI Taxonomy" id="1236220"/>
    <lineage>
        <taxon>Bacteria</taxon>
        <taxon>Bacillati</taxon>
        <taxon>Bacillota</taxon>
        <taxon>Bacilli</taxon>
        <taxon>Bacillales</taxon>
        <taxon>Thermoactinomycetaceae</taxon>
        <taxon>Melghirimyces</taxon>
    </lineage>
</organism>
<dbReference type="SUPFAM" id="SSF55729">
    <property type="entry name" value="Acyl-CoA N-acyltransferases (Nat)"/>
    <property type="match status" value="1"/>
</dbReference>
<name>A0A1G6JSF7_9BACL</name>
<gene>
    <name evidence="1" type="ORF">SAMN04488112_104162</name>
</gene>
<protein>
    <submittedName>
        <fullName evidence="1">Putative beta-lysine N-acetyltransferase</fullName>
    </submittedName>
</protein>
<dbReference type="Proteomes" id="UP000199387">
    <property type="component" value="Unassembled WGS sequence"/>
</dbReference>
<dbReference type="GO" id="GO:0008080">
    <property type="term" value="F:N-acetyltransferase activity"/>
    <property type="evidence" value="ECO:0007669"/>
    <property type="project" value="InterPro"/>
</dbReference>